<dbReference type="EMBL" id="HBIP01023488">
    <property type="protein sequence ID" value="CAE0499003.1"/>
    <property type="molecule type" value="Transcribed_RNA"/>
</dbReference>
<sequence>MRMKRKRTRMPFCEGNASGLHGIVAMPQMDWADHHPLRSIHENSFLKLLIFKLTILLTTRIEKSPKFNFDQQVRGRAETTMTALSPPPSDTQNLIAAKLLEQLACSGAHAKSQQLHEAQWGNYLDDRQEALSALSGMLTSVFATDKQRRLEQLQQDAKPGHPLRTPSEQALSHWCRTHITSLQSAECKAREQRQQRQEQTDLWAPNFELALDMARRHFATKPSSSHELPPELQQCGQQSVRCCQQEMPQSGKHMELPPHWSYDQCCQQHQQHTEQNQSPSQPPLQQQGPCSRSCHQCHQQQQHTEQNQSPSQPPLQQQGPCSRSCHQCHQHQQHNGPDQTSSRQPQPPLQRDSRHNQHPEVTFQPGQGQTLCVGEDHTRHDSSSSSGGGGGSSSSAISSRRGVPAGSPVMLPQKAVLCQALQSAKLRAMAAAMLSAQGPVHIGEPEECMQVPIPATLLALTTLHSPPPDPSTQHRQQQRLHVTTQQTEPLQGPSLYQSQEPVQEHKEEQQGKQPFEHRGISPRQESNYCVEAHMKIEKTNMQDMVDASLQLRQQAAALGLAD</sequence>
<reference evidence="2" key="1">
    <citation type="submission" date="2021-01" db="EMBL/GenBank/DDBJ databases">
        <authorList>
            <person name="Corre E."/>
            <person name="Pelletier E."/>
            <person name="Niang G."/>
            <person name="Scheremetjew M."/>
            <person name="Finn R."/>
            <person name="Kale V."/>
            <person name="Holt S."/>
            <person name="Cochrane G."/>
            <person name="Meng A."/>
            <person name="Brown T."/>
            <person name="Cohen L."/>
        </authorList>
    </citation>
    <scope>NUCLEOTIDE SEQUENCE</scope>
    <source>
        <strain evidence="2">CCMP1320</strain>
    </source>
</reference>
<feature type="region of interest" description="Disordered" evidence="1">
    <location>
        <begin position="271"/>
        <end position="406"/>
    </location>
</feature>
<accession>A0A7S3R1L4</accession>
<feature type="compositionally biased region" description="Basic and acidic residues" evidence="1">
    <location>
        <begin position="502"/>
        <end position="519"/>
    </location>
</feature>
<organism evidence="2">
    <name type="scientific">Dunaliella tertiolecta</name>
    <name type="common">Green alga</name>
    <dbReference type="NCBI Taxonomy" id="3047"/>
    <lineage>
        <taxon>Eukaryota</taxon>
        <taxon>Viridiplantae</taxon>
        <taxon>Chlorophyta</taxon>
        <taxon>core chlorophytes</taxon>
        <taxon>Chlorophyceae</taxon>
        <taxon>CS clade</taxon>
        <taxon>Chlamydomonadales</taxon>
        <taxon>Dunaliellaceae</taxon>
        <taxon>Dunaliella</taxon>
    </lineage>
</organism>
<feature type="compositionally biased region" description="Low complexity" evidence="1">
    <location>
        <begin position="271"/>
        <end position="325"/>
    </location>
</feature>
<protein>
    <submittedName>
        <fullName evidence="2">Uncharacterized protein</fullName>
    </submittedName>
</protein>
<feature type="compositionally biased region" description="Polar residues" evidence="1">
    <location>
        <begin position="471"/>
        <end position="501"/>
    </location>
</feature>
<proteinExistence type="predicted"/>
<dbReference type="AlphaFoldDB" id="A0A7S3R1L4"/>
<feature type="compositionally biased region" description="Polar residues" evidence="1">
    <location>
        <begin position="335"/>
        <end position="344"/>
    </location>
</feature>
<evidence type="ECO:0000313" key="2">
    <source>
        <dbReference type="EMBL" id="CAE0499003.1"/>
    </source>
</evidence>
<feature type="region of interest" description="Disordered" evidence="1">
    <location>
        <begin position="461"/>
        <end position="526"/>
    </location>
</feature>
<name>A0A7S3R1L4_DUNTE</name>
<gene>
    <name evidence="2" type="ORF">DTER00134_LOCUS14076</name>
</gene>
<evidence type="ECO:0000256" key="1">
    <source>
        <dbReference type="SAM" id="MobiDB-lite"/>
    </source>
</evidence>